<dbReference type="SUPFAM" id="SSF57414">
    <property type="entry name" value="Hairpin loop containing domain-like"/>
    <property type="match status" value="1"/>
</dbReference>
<dbReference type="PANTHER" id="PTHR40094:SF1">
    <property type="entry name" value="UBIQUITIN DOMAIN-CONTAINING PROTEIN"/>
    <property type="match status" value="1"/>
</dbReference>
<dbReference type="InterPro" id="IPR051802">
    <property type="entry name" value="YfhM-like"/>
</dbReference>
<dbReference type="Pfam" id="PF07703">
    <property type="entry name" value="A2M_BRD"/>
    <property type="match status" value="1"/>
</dbReference>
<dbReference type="InterPro" id="IPR008930">
    <property type="entry name" value="Terpenoid_cyclase/PrenylTrfase"/>
</dbReference>
<dbReference type="PANTHER" id="PTHR40094">
    <property type="entry name" value="ALPHA-2-MACROGLOBULIN HOMOLOG"/>
    <property type="match status" value="1"/>
</dbReference>
<dbReference type="GO" id="GO:0006508">
    <property type="term" value="P:proteolysis"/>
    <property type="evidence" value="ECO:0007669"/>
    <property type="project" value="InterPro"/>
</dbReference>
<dbReference type="EMBL" id="MKIM01000020">
    <property type="protein sequence ID" value="OLP46648.1"/>
    <property type="molecule type" value="Genomic_DNA"/>
</dbReference>
<name>A0A1Q8ZX36_9HYPH</name>
<dbReference type="Gene3D" id="3.50.4.10">
    <property type="entry name" value="Hepatocyte Growth Factor"/>
    <property type="match status" value="1"/>
</dbReference>
<evidence type="ECO:0000256" key="1">
    <source>
        <dbReference type="ARBA" id="ARBA00010556"/>
    </source>
</evidence>
<keyword evidence="4" id="KW-1015">Disulfide bond</keyword>
<dbReference type="GO" id="GO:0005615">
    <property type="term" value="C:extracellular space"/>
    <property type="evidence" value="ECO:0007669"/>
    <property type="project" value="InterPro"/>
</dbReference>
<keyword evidence="8" id="KW-1185">Reference proteome</keyword>
<feature type="signal peptide" evidence="5">
    <location>
        <begin position="1"/>
        <end position="21"/>
    </location>
</feature>
<dbReference type="STRING" id="1867956.BJF95_16030"/>
<keyword evidence="3" id="KW-0677">Repeat</keyword>
<evidence type="ECO:0000259" key="6">
    <source>
        <dbReference type="PROSITE" id="PS50948"/>
    </source>
</evidence>
<proteinExistence type="inferred from homology"/>
<dbReference type="Pfam" id="PF07678">
    <property type="entry name" value="TED_complement"/>
    <property type="match status" value="1"/>
</dbReference>
<dbReference type="Pfam" id="PF17973">
    <property type="entry name" value="bMG10"/>
    <property type="match status" value="1"/>
</dbReference>
<sequence length="1813" mass="193504">MKFAVAGLVLLSGLQTQPVMAADQSRSVETTVDSDYAGFDLRTLQNVSQAQCQTACVDDKSCRAFTYNIKARWCFLKSDFNTLNSFAGAVAGKVVIKDAQPDLGRAPKLAFLSDDLRQQAKDFRENLPQTATASELGLNTLMGQAYGNLTAGKAPEALGDFLSALLIAPDDATLWIDAARAGNAVKSNRELATQGLYAAIIGYDLSRNAKARASALAVMAKGLERNENYRAALSAYKASLDLSASPSVSAAYLALKSTKGFRITGNSVDADGASPRACIQFSDPLIARGTDYTPYVSVDGQPPKSMEIKGSQLCIEGLDYGKRYTIALREGLPSSVDEPLAAKTDIQVYVRDRSPTVRFTGDHFVLPSSARHGIPLVSVNTDRANLKLYRIGDRAIAPLMTNSQFLSQLSGYSASRIEQDNGELIWQGSIDIATSLNREVTTSFPVDDVLPERKPGVYVLTAVANSGKADEWDDRATQWFLVSDIGLSTFAGTDGLNVFARALSSAKPLAGIELKLLAKNNEILGTATTDADGRAIFSPGLMRAGAALAPAVLTAEQPGKDYVFLDMTRAGFDLSDRGVTGRPAPGAIDIYAWTERGIYRPGETVHVGALARDIGAEAIDGLPLTFIFTRPDGVEYRRVVSTGAGLGGHNVDLALDSNVMRGTWTLGIHVDPKKAAIAEKTFLVDDFLPDRIEFDLKSTEPAITPGTPLSVGVDGRYLYGAPAEGLTLEGDVVIKPTRSSKAWPAYVFGLADEEAGDNTTLTLDGLEPLDAKGHGTINVQLNDLPSTTRLLEATLSVRLKEGSGRAVERQLTLPVQTEQPAIGIKPEFSGDLGEGATGHFRVMALDASGKPATSTGAHWKLVQLERNYQWYRDGNSWRYEPITTTKQVANGVIDIAADGVDLPVNVNWGRYRLEVDGAGPAAAASSIEFNAGWFVEASSSETPDALDIALDKPVYKVGETAKLKISAHFAGEVLLTIGSESLISTQTATVPEGDSEISIPVTENFGAGSYVTATLWRPGDAQESRMPSRSIGVAWLNIDPGPRKLSVKLNPPQQMQPRQALSIPVSVTGGGNDAYVMLAAVDVGILNLTRYQAPDPESWYFGQRRLGLEMRDLYGRLIDGSLGDTGALRSGGDGGMLALQASPPKEKLVAFFSGPVKLDRNGKAEVKFDIPQFNGTVRIMAVAWSRTGVGHATSDVIIRDPVVVTASLPRFLAPNDVSSLRLDLAATDAPSGDYSLAITGNAAVGVDAKDAQKTIALTAGGKTSLIVPITATQTGDGAITVALSNTDGLSLTQSLDLPVRPASLPVTTRRELPLAAGASLKVDSDLLADSIMTGASVSLSVSRGASLDIAALLTSLDRYPYGCAEQTTSRALPLLYFSDMASVAGLPDDAEIKHRVQDAIYRVLSYQAAAGSFGLWAPGSEDLWLDAYVTDFLTRAREKGFDVPDNALVQALDNLSNKLSYETDVSAKGNDIAYALYVLARNRKAAISDLRYYADTMLDRFPTPLAKAHLAAALSLYGDPTRAATIFAQAASMSEQGSTKPVSLERSDYGSQLRDGAAILALAAESHPVPSIIPALSKSVIADWKTKDSTSTQEEAWLLLAARAVDKGDDGMRVTVNGAVNTGAYRARIEGNELLKQPVLLQNTSQEPLMATVTTVAAPRYPLPAASAGFTIERSYYDLAGQPVNISEATQNTRYVVVLKVTQDKPLPTQLLITDLLPAGLEIDNPALVGSASLANFDWIGDTQAAHLEFRNDRFVAALDSTRQDNGEMVLAYVVRAVTPGIYDHPAATVEDMYRPQRYARTAVGRMEVKANP</sequence>
<dbReference type="GO" id="GO:0004866">
    <property type="term" value="F:endopeptidase inhibitor activity"/>
    <property type="evidence" value="ECO:0007669"/>
    <property type="project" value="InterPro"/>
</dbReference>
<evidence type="ECO:0000313" key="8">
    <source>
        <dbReference type="Proteomes" id="UP000186894"/>
    </source>
</evidence>
<dbReference type="InterPro" id="IPR021868">
    <property type="entry name" value="Alpha_2_Macroglob_MG3"/>
</dbReference>
<evidence type="ECO:0000313" key="7">
    <source>
        <dbReference type="EMBL" id="OLP46648.1"/>
    </source>
</evidence>
<dbReference type="Gene3D" id="1.50.10.20">
    <property type="match status" value="1"/>
</dbReference>
<dbReference type="InterPro" id="IPR041203">
    <property type="entry name" value="Bact_A2M_MG5"/>
</dbReference>
<dbReference type="Pfam" id="PF01835">
    <property type="entry name" value="MG2"/>
    <property type="match status" value="1"/>
</dbReference>
<feature type="domain" description="Apple" evidence="6">
    <location>
        <begin position="22"/>
        <end position="90"/>
    </location>
</feature>
<gene>
    <name evidence="7" type="ORF">BJF95_16030</name>
</gene>
<dbReference type="Pfam" id="PF00207">
    <property type="entry name" value="A2M"/>
    <property type="match status" value="1"/>
</dbReference>
<dbReference type="PIRSF" id="PIRSF038980">
    <property type="entry name" value="A2M_bac"/>
    <property type="match status" value="1"/>
</dbReference>
<evidence type="ECO:0000256" key="4">
    <source>
        <dbReference type="ARBA" id="ARBA00023157"/>
    </source>
</evidence>
<protein>
    <recommendedName>
        <fullName evidence="6">Apple domain-containing protein</fullName>
    </recommendedName>
</protein>
<dbReference type="Pfam" id="PF17962">
    <property type="entry name" value="bMG6"/>
    <property type="match status" value="1"/>
</dbReference>
<comment type="similarity">
    <text evidence="1">Belongs to the protease inhibitor I39 (alpha-2-macroglobulin) family. Bacterial alpha-2-macroglobulin subfamily.</text>
</comment>
<dbReference type="SUPFAM" id="SSF48239">
    <property type="entry name" value="Terpenoid cyclases/Protein prenyltransferases"/>
    <property type="match status" value="1"/>
</dbReference>
<organism evidence="7 8">
    <name type="scientific">Rhizobium oryziradicis</name>
    <dbReference type="NCBI Taxonomy" id="1867956"/>
    <lineage>
        <taxon>Bacteria</taxon>
        <taxon>Pseudomonadati</taxon>
        <taxon>Pseudomonadota</taxon>
        <taxon>Alphaproteobacteria</taxon>
        <taxon>Hyphomicrobiales</taxon>
        <taxon>Rhizobiaceae</taxon>
        <taxon>Rhizobium/Agrobacterium group</taxon>
        <taxon>Rhizobium</taxon>
    </lineage>
</organism>
<feature type="chain" id="PRO_5010279683" description="Apple domain-containing protein" evidence="5">
    <location>
        <begin position="22"/>
        <end position="1813"/>
    </location>
</feature>
<accession>A0A1Q8ZX36</accession>
<dbReference type="InterPro" id="IPR041246">
    <property type="entry name" value="Bact_MG10"/>
</dbReference>
<dbReference type="InterPro" id="IPR041462">
    <property type="entry name" value="Bact_A2M_MG6"/>
</dbReference>
<evidence type="ECO:0000256" key="5">
    <source>
        <dbReference type="SAM" id="SignalP"/>
    </source>
</evidence>
<dbReference type="InterPro" id="IPR026284">
    <property type="entry name" value="A2MG_proteobact"/>
</dbReference>
<dbReference type="Pfam" id="PF00024">
    <property type="entry name" value="PAN_1"/>
    <property type="match status" value="1"/>
</dbReference>
<dbReference type="SMART" id="SM01360">
    <property type="entry name" value="A2M"/>
    <property type="match status" value="1"/>
</dbReference>
<dbReference type="InterPro" id="IPR001599">
    <property type="entry name" value="Macroglobln_a2"/>
</dbReference>
<dbReference type="SMART" id="SM01359">
    <property type="entry name" value="A2M_N_2"/>
    <property type="match status" value="1"/>
</dbReference>
<dbReference type="Pfam" id="PF21142">
    <property type="entry name" value="A2M_bMG2"/>
    <property type="match status" value="1"/>
</dbReference>
<dbReference type="InterPro" id="IPR000177">
    <property type="entry name" value="Apple"/>
</dbReference>
<evidence type="ECO:0000256" key="3">
    <source>
        <dbReference type="ARBA" id="ARBA00022737"/>
    </source>
</evidence>
<evidence type="ECO:0000256" key="2">
    <source>
        <dbReference type="ARBA" id="ARBA00022729"/>
    </source>
</evidence>
<dbReference type="InterPro" id="IPR002890">
    <property type="entry name" value="MG2"/>
</dbReference>
<dbReference type="InterPro" id="IPR011625">
    <property type="entry name" value="A2M_N_BRD"/>
</dbReference>
<dbReference type="PROSITE" id="PS50948">
    <property type="entry name" value="PAN"/>
    <property type="match status" value="1"/>
</dbReference>
<keyword evidence="2 5" id="KW-0732">Signal</keyword>
<dbReference type="Pfam" id="PF17972">
    <property type="entry name" value="bMG5"/>
    <property type="match status" value="1"/>
</dbReference>
<dbReference type="InterPro" id="IPR047565">
    <property type="entry name" value="Alpha-macroglob_thiol-ester_cl"/>
</dbReference>
<reference evidence="7 8" key="1">
    <citation type="submission" date="2016-09" db="EMBL/GenBank/DDBJ databases">
        <title>Rhizobium oryziradicis sp. nov., isolated from the root of rice.</title>
        <authorList>
            <person name="Zhao J."/>
            <person name="Zhang X."/>
        </authorList>
    </citation>
    <scope>NUCLEOTIDE SEQUENCE [LARGE SCALE GENOMIC DNA]</scope>
    <source>
        <strain evidence="7 8">N19</strain>
    </source>
</reference>
<dbReference type="InterPro" id="IPR049120">
    <property type="entry name" value="A2M_bMG2"/>
</dbReference>
<dbReference type="InterPro" id="IPR011626">
    <property type="entry name" value="Alpha-macroglobulin_TED"/>
</dbReference>
<dbReference type="SMART" id="SM01419">
    <property type="entry name" value="Thiol-ester_cl"/>
    <property type="match status" value="1"/>
</dbReference>
<dbReference type="CDD" id="cd02891">
    <property type="entry name" value="A2M_like"/>
    <property type="match status" value="1"/>
</dbReference>
<dbReference type="CDD" id="cd01100">
    <property type="entry name" value="APPLE_Factor_XI_like"/>
    <property type="match status" value="1"/>
</dbReference>
<dbReference type="Pfam" id="PF11974">
    <property type="entry name" value="bMG3"/>
    <property type="match status" value="1"/>
</dbReference>
<comment type="caution">
    <text evidence="7">The sequence shown here is derived from an EMBL/GenBank/DDBJ whole genome shotgun (WGS) entry which is preliminary data.</text>
</comment>
<dbReference type="Gene3D" id="2.60.40.1930">
    <property type="match status" value="1"/>
</dbReference>
<dbReference type="InterPro" id="IPR003609">
    <property type="entry name" value="Pan_app"/>
</dbReference>
<dbReference type="Proteomes" id="UP000186894">
    <property type="component" value="Unassembled WGS sequence"/>
</dbReference>